<dbReference type="HAMAP" id="MF_00188">
    <property type="entry name" value="Pept_M48_protease_HtpX"/>
    <property type="match status" value="1"/>
</dbReference>
<protein>
    <recommendedName>
        <fullName evidence="12">Protease HtpX homolog</fullName>
        <ecNumber evidence="12">3.4.24.-</ecNumber>
    </recommendedName>
</protein>
<dbReference type="EMBL" id="MGKI01000006">
    <property type="protein sequence ID" value="OGN23011.1"/>
    <property type="molecule type" value="Genomic_DNA"/>
</dbReference>
<dbReference type="GO" id="GO:0004222">
    <property type="term" value="F:metalloendopeptidase activity"/>
    <property type="evidence" value="ECO:0007669"/>
    <property type="project" value="UniProtKB-UniRule"/>
</dbReference>
<comment type="caution">
    <text evidence="14">The sequence shown here is derived from an EMBL/GenBank/DDBJ whole genome shotgun (WGS) entry which is preliminary data.</text>
</comment>
<keyword evidence="3 12" id="KW-1003">Cell membrane</keyword>
<keyword evidence="7 12" id="KW-0378">Hydrolase</keyword>
<evidence type="ECO:0000313" key="14">
    <source>
        <dbReference type="EMBL" id="OGN23011.1"/>
    </source>
</evidence>
<evidence type="ECO:0000256" key="11">
    <source>
        <dbReference type="ARBA" id="ARBA00023136"/>
    </source>
</evidence>
<dbReference type="GO" id="GO:0006508">
    <property type="term" value="P:proteolysis"/>
    <property type="evidence" value="ECO:0007669"/>
    <property type="project" value="UniProtKB-KW"/>
</dbReference>
<evidence type="ECO:0000256" key="5">
    <source>
        <dbReference type="ARBA" id="ARBA00022692"/>
    </source>
</evidence>
<feature type="binding site" evidence="12">
    <location>
        <position position="147"/>
    </location>
    <ligand>
        <name>Zn(2+)</name>
        <dbReference type="ChEBI" id="CHEBI:29105"/>
        <note>catalytic</note>
    </ligand>
</feature>
<dbReference type="GO" id="GO:0008270">
    <property type="term" value="F:zinc ion binding"/>
    <property type="evidence" value="ECO:0007669"/>
    <property type="project" value="UniProtKB-UniRule"/>
</dbReference>
<dbReference type="Pfam" id="PF01435">
    <property type="entry name" value="Peptidase_M48"/>
    <property type="match status" value="1"/>
</dbReference>
<feature type="active site" evidence="12">
    <location>
        <position position="144"/>
    </location>
</feature>
<sequence length="301" mass="33277">MANLYQHKDSNIRKTWLLMTVFLVLIIFIGWLFGFIYNSPEILYFAVFLAVSMNFFAYWYSDKVALAMSGAKPASRETHLELFRIIENLSITAGLPMPRVYVMHDGQINAFATGRDPKHAAIAVTEGALAKLDKTELEGVLAHELSHIGNRDILISSVVVVLAGLIAILADWFLRAGLGGNLGGRDNDNKQGGAVILLVAIAVAVLAPLIATIIRLAVSRKREFLADASGALLTRYPEGLAGALEKIAQDQTPMHRAHSGTAHLFISNPFKGKQESGWFTRLFLTHPPTEERIRILRRMQF</sequence>
<reference evidence="14 15" key="1">
    <citation type="journal article" date="2016" name="Nat. Commun.">
        <title>Thousands of microbial genomes shed light on interconnected biogeochemical processes in an aquifer system.</title>
        <authorList>
            <person name="Anantharaman K."/>
            <person name="Brown C.T."/>
            <person name="Hug L.A."/>
            <person name="Sharon I."/>
            <person name="Castelle C.J."/>
            <person name="Probst A.J."/>
            <person name="Thomas B.C."/>
            <person name="Singh A."/>
            <person name="Wilkins M.J."/>
            <person name="Karaoz U."/>
            <person name="Brodie E.L."/>
            <person name="Williams K.H."/>
            <person name="Hubbard S.S."/>
            <person name="Banfield J.F."/>
        </authorList>
    </citation>
    <scope>NUCLEOTIDE SEQUENCE [LARGE SCALE GENOMIC DNA]</scope>
</reference>
<proteinExistence type="inferred from homology"/>
<evidence type="ECO:0000256" key="8">
    <source>
        <dbReference type="ARBA" id="ARBA00022833"/>
    </source>
</evidence>
<evidence type="ECO:0000256" key="12">
    <source>
        <dbReference type="HAMAP-Rule" id="MF_00188"/>
    </source>
</evidence>
<dbReference type="STRING" id="1802694.A2918_02675"/>
<evidence type="ECO:0000256" key="9">
    <source>
        <dbReference type="ARBA" id="ARBA00022989"/>
    </source>
</evidence>
<accession>A0A1F8GCL5</accession>
<evidence type="ECO:0000256" key="2">
    <source>
        <dbReference type="ARBA" id="ARBA00009779"/>
    </source>
</evidence>
<feature type="transmembrane region" description="Helical" evidence="12">
    <location>
        <begin position="194"/>
        <end position="218"/>
    </location>
</feature>
<feature type="domain" description="Peptidase M48" evidence="13">
    <location>
        <begin position="81"/>
        <end position="299"/>
    </location>
</feature>
<dbReference type="InterPro" id="IPR050083">
    <property type="entry name" value="HtpX_protease"/>
</dbReference>
<dbReference type="InterPro" id="IPR001915">
    <property type="entry name" value="Peptidase_M48"/>
</dbReference>
<evidence type="ECO:0000256" key="10">
    <source>
        <dbReference type="ARBA" id="ARBA00023049"/>
    </source>
</evidence>
<organism evidence="14 15">
    <name type="scientific">Candidatus Yanofskybacteria bacterium RIFCSPLOWO2_01_FULL_42_49</name>
    <dbReference type="NCBI Taxonomy" id="1802694"/>
    <lineage>
        <taxon>Bacteria</taxon>
        <taxon>Candidatus Yanofskyibacteriota</taxon>
    </lineage>
</organism>
<evidence type="ECO:0000259" key="13">
    <source>
        <dbReference type="Pfam" id="PF01435"/>
    </source>
</evidence>
<keyword evidence="5 12" id="KW-0812">Transmembrane</keyword>
<dbReference type="AlphaFoldDB" id="A0A1F8GCL5"/>
<feature type="binding site" evidence="12">
    <location>
        <position position="143"/>
    </location>
    <ligand>
        <name>Zn(2+)</name>
        <dbReference type="ChEBI" id="CHEBI:29105"/>
        <note>catalytic</note>
    </ligand>
</feature>
<dbReference type="PANTHER" id="PTHR43221">
    <property type="entry name" value="PROTEASE HTPX"/>
    <property type="match status" value="1"/>
</dbReference>
<dbReference type="EC" id="3.4.24.-" evidence="12"/>
<keyword evidence="4 12" id="KW-0645">Protease</keyword>
<feature type="transmembrane region" description="Helical" evidence="12">
    <location>
        <begin position="42"/>
        <end position="60"/>
    </location>
</feature>
<evidence type="ECO:0000256" key="1">
    <source>
        <dbReference type="ARBA" id="ARBA00004651"/>
    </source>
</evidence>
<feature type="transmembrane region" description="Helical" evidence="12">
    <location>
        <begin position="16"/>
        <end position="36"/>
    </location>
</feature>
<feature type="binding site" evidence="12">
    <location>
        <position position="223"/>
    </location>
    <ligand>
        <name>Zn(2+)</name>
        <dbReference type="ChEBI" id="CHEBI:29105"/>
        <note>catalytic</note>
    </ligand>
</feature>
<feature type="transmembrane region" description="Helical" evidence="12">
    <location>
        <begin position="153"/>
        <end position="174"/>
    </location>
</feature>
<gene>
    <name evidence="12" type="primary">htpX</name>
    <name evidence="14" type="ORF">A2918_02675</name>
</gene>
<evidence type="ECO:0000256" key="3">
    <source>
        <dbReference type="ARBA" id="ARBA00022475"/>
    </source>
</evidence>
<evidence type="ECO:0000256" key="4">
    <source>
        <dbReference type="ARBA" id="ARBA00022670"/>
    </source>
</evidence>
<keyword evidence="8 12" id="KW-0862">Zinc</keyword>
<keyword evidence="9 12" id="KW-1133">Transmembrane helix</keyword>
<dbReference type="CDD" id="cd07340">
    <property type="entry name" value="M48B_Htpx_like"/>
    <property type="match status" value="1"/>
</dbReference>
<comment type="subcellular location">
    <subcellularLocation>
        <location evidence="1 12">Cell membrane</location>
        <topology evidence="1 12">Multi-pass membrane protein</topology>
    </subcellularLocation>
</comment>
<evidence type="ECO:0000313" key="15">
    <source>
        <dbReference type="Proteomes" id="UP000178227"/>
    </source>
</evidence>
<dbReference type="Gene3D" id="3.30.2010.10">
    <property type="entry name" value="Metalloproteases ('zincins'), catalytic domain"/>
    <property type="match status" value="1"/>
</dbReference>
<keyword evidence="11 12" id="KW-0472">Membrane</keyword>
<evidence type="ECO:0000256" key="6">
    <source>
        <dbReference type="ARBA" id="ARBA00022723"/>
    </source>
</evidence>
<name>A0A1F8GCL5_9BACT</name>
<dbReference type="InterPro" id="IPR022919">
    <property type="entry name" value="Pept_M48_protease_HtpX"/>
</dbReference>
<dbReference type="PANTHER" id="PTHR43221:SF1">
    <property type="entry name" value="PROTEASE HTPX"/>
    <property type="match status" value="1"/>
</dbReference>
<dbReference type="Proteomes" id="UP000178227">
    <property type="component" value="Unassembled WGS sequence"/>
</dbReference>
<keyword evidence="10 12" id="KW-0482">Metalloprotease</keyword>
<keyword evidence="6 12" id="KW-0479">Metal-binding</keyword>
<comment type="similarity">
    <text evidence="2 12">Belongs to the peptidase M48B family.</text>
</comment>
<dbReference type="GO" id="GO:0005886">
    <property type="term" value="C:plasma membrane"/>
    <property type="evidence" value="ECO:0007669"/>
    <property type="project" value="UniProtKB-SubCell"/>
</dbReference>
<evidence type="ECO:0000256" key="7">
    <source>
        <dbReference type="ARBA" id="ARBA00022801"/>
    </source>
</evidence>
<comment type="cofactor">
    <cofactor evidence="12">
        <name>Zn(2+)</name>
        <dbReference type="ChEBI" id="CHEBI:29105"/>
    </cofactor>
    <text evidence="12">Binds 1 zinc ion per subunit.</text>
</comment>